<dbReference type="GO" id="GO:0016788">
    <property type="term" value="F:hydrolase activity, acting on ester bonds"/>
    <property type="evidence" value="ECO:0007669"/>
    <property type="project" value="UniProtKB-ARBA"/>
</dbReference>
<protein>
    <recommendedName>
        <fullName evidence="3">Sialate O-acetylesterase domain-containing protein</fullName>
    </recommendedName>
</protein>
<dbReference type="Proteomes" id="UP000609121">
    <property type="component" value="Unassembled WGS sequence"/>
</dbReference>
<evidence type="ECO:0008006" key="3">
    <source>
        <dbReference type="Google" id="ProtNLM"/>
    </source>
</evidence>
<organism evidence="1 2">
    <name type="scientific">Mangrovicoccus algicola</name>
    <dbReference type="NCBI Taxonomy" id="2771008"/>
    <lineage>
        <taxon>Bacteria</taxon>
        <taxon>Pseudomonadati</taxon>
        <taxon>Pseudomonadota</taxon>
        <taxon>Alphaproteobacteria</taxon>
        <taxon>Rhodobacterales</taxon>
        <taxon>Paracoccaceae</taxon>
        <taxon>Mangrovicoccus</taxon>
    </lineage>
</organism>
<gene>
    <name evidence="1" type="ORF">ICN82_04475</name>
</gene>
<dbReference type="SUPFAM" id="SSF52266">
    <property type="entry name" value="SGNH hydrolase"/>
    <property type="match status" value="1"/>
</dbReference>
<dbReference type="EMBL" id="JACVXA010000009">
    <property type="protein sequence ID" value="MBE3637457.1"/>
    <property type="molecule type" value="Genomic_DNA"/>
</dbReference>
<keyword evidence="2" id="KW-1185">Reference proteome</keyword>
<dbReference type="AlphaFoldDB" id="A0A8J6YTC6"/>
<dbReference type="InterPro" id="IPR036514">
    <property type="entry name" value="SGNH_hydro_sf"/>
</dbReference>
<name>A0A8J6YTC6_9RHOB</name>
<evidence type="ECO:0000313" key="2">
    <source>
        <dbReference type="Proteomes" id="UP000609121"/>
    </source>
</evidence>
<comment type="caution">
    <text evidence="1">The sequence shown here is derived from an EMBL/GenBank/DDBJ whole genome shotgun (WGS) entry which is preliminary data.</text>
</comment>
<dbReference type="Gene3D" id="3.40.50.1110">
    <property type="entry name" value="SGNH hydrolase"/>
    <property type="match status" value="1"/>
</dbReference>
<sequence>MTTIRIGGGPKGEPGKDALEVVNERRAAENLPPVTEDELYEQIVNPQLTAEAQQILTGAEDAKGGAEVAQGAAEVARDEAQTYAMNALDTSKLALNWANLLSMTGEYNGQAATVLLETGGHLQATATGYDGAPVADAGQYQWQANWARWKWLSDSKDVLFAAAVEGARKATAMTTGTGAAYAVAMGKMPSGNQLLSVQFHAASTSTAPTLTITAGGVTSAPSTLRGPDNTVLREPLEAGTRYLIDYGTGTSRVLTAISPALSARLEAIEAALAGGGGGGGPDLTDEVQALEDRAGYAEARAVSPWLAQMARAGIAVPGNENPAAQYVRTKQRPYQFSPWFPGQAIASASPPTRIDLTHMAVGSSAEIFLRSGDVLYAGVGVSFFGQPAVAAPLSGTVTATGLSAVRLRRWPAGISVQLVDGASLTHGSAALSWDHLIACGGQSNMEGMFTKFGVGGIAYGVAEMIAAPQDLSLRITDGATGGTAIDKRSVPVGLNAYWWDALANGGLGAPGPALTTFMNAVAADAALTGITPTITLWTQGESDAQALQDGALTPAQMTASILATFGHIRASWPDMVFICNMIGSHDLRTVDRGANAARVAYLDAIAAAPGYVKQGIEYYDLPREQNNIHYETMAYPIAGVRMAKAWANEVLGQANPLGPRVTAAVLADAHTVRLTVDWGGNAFVPPVPLLRHTRPYGIYAQPAGSDALADTIDLETASIDSSGRIVLTSAADLTGCVIGGPYGYAEHAARGQILRDYHGDAAHHWPGQPLRSFRMTVA</sequence>
<evidence type="ECO:0000313" key="1">
    <source>
        <dbReference type="EMBL" id="MBE3637457.1"/>
    </source>
</evidence>
<reference evidence="1" key="1">
    <citation type="submission" date="2020-09" db="EMBL/GenBank/DDBJ databases">
        <title>A novel bacterium of genus Mangrovicoccus, isolated from South China Sea.</title>
        <authorList>
            <person name="Huang H."/>
            <person name="Mo K."/>
            <person name="Hu Y."/>
        </authorList>
    </citation>
    <scope>NUCLEOTIDE SEQUENCE</scope>
    <source>
        <strain evidence="1">HB182678</strain>
    </source>
</reference>
<dbReference type="RefSeq" id="WP_193180082.1">
    <property type="nucleotide sequence ID" value="NZ_JACVXA010000009.1"/>
</dbReference>
<proteinExistence type="predicted"/>
<accession>A0A8J6YTC6</accession>